<dbReference type="Pfam" id="PF19671">
    <property type="entry name" value="DUF6174"/>
    <property type="match status" value="1"/>
</dbReference>
<feature type="signal peptide" evidence="1">
    <location>
        <begin position="1"/>
        <end position="20"/>
    </location>
</feature>
<accession>A0ABS5ZBI3</accession>
<dbReference type="InterPro" id="IPR046172">
    <property type="entry name" value="DUF6174"/>
</dbReference>
<keyword evidence="1" id="KW-0732">Signal</keyword>
<proteinExistence type="predicted"/>
<evidence type="ECO:0000313" key="2">
    <source>
        <dbReference type="EMBL" id="MBU2711340.1"/>
    </source>
</evidence>
<dbReference type="Proteomes" id="UP000690515">
    <property type="component" value="Unassembled WGS sequence"/>
</dbReference>
<evidence type="ECO:0000256" key="1">
    <source>
        <dbReference type="SAM" id="SignalP"/>
    </source>
</evidence>
<keyword evidence="3" id="KW-1185">Reference proteome</keyword>
<reference evidence="2 3" key="1">
    <citation type="submission" date="2021-04" db="EMBL/GenBank/DDBJ databases">
        <authorList>
            <person name="Pira H."/>
            <person name="Risdian C."/>
            <person name="Wink J."/>
        </authorList>
    </citation>
    <scope>NUCLEOTIDE SEQUENCE [LARGE SCALE GENOMIC DNA]</scope>
    <source>
        <strain evidence="2 3">WH53</strain>
    </source>
</reference>
<evidence type="ECO:0000313" key="3">
    <source>
        <dbReference type="Proteomes" id="UP000690515"/>
    </source>
</evidence>
<feature type="chain" id="PRO_5046623733" evidence="1">
    <location>
        <begin position="21"/>
        <end position="155"/>
    </location>
</feature>
<name>A0ABS5ZBI3_9GAMM</name>
<gene>
    <name evidence="2" type="ORF">KCG35_09725</name>
</gene>
<organism evidence="2 3">
    <name type="scientific">Zooshikella harenae</name>
    <dbReference type="NCBI Taxonomy" id="2827238"/>
    <lineage>
        <taxon>Bacteria</taxon>
        <taxon>Pseudomonadati</taxon>
        <taxon>Pseudomonadota</taxon>
        <taxon>Gammaproteobacteria</taxon>
        <taxon>Oceanospirillales</taxon>
        <taxon>Zooshikellaceae</taxon>
        <taxon>Zooshikella</taxon>
    </lineage>
</organism>
<dbReference type="EMBL" id="JAGSOY010000018">
    <property type="protein sequence ID" value="MBU2711340.1"/>
    <property type="molecule type" value="Genomic_DNA"/>
</dbReference>
<sequence length="155" mass="17632">MKFRHILPIALMSVAASAVSADPMDNFSKDFKPQVYGAYAGWYKKQITNYSYVYTYSCFCMDAGVPFRVDVLDNKVKNVVNTSTGAVVPEDRRGMFKTVDTLFAELMQANGNAHIINAEFDKRWNHPTSVYIDRNPYIADEEIGYTISKIYPMMP</sequence>
<dbReference type="RefSeq" id="WP_215819502.1">
    <property type="nucleotide sequence ID" value="NZ_JAGSOY010000018.1"/>
</dbReference>
<comment type="caution">
    <text evidence="2">The sequence shown here is derived from an EMBL/GenBank/DDBJ whole genome shotgun (WGS) entry which is preliminary data.</text>
</comment>
<protein>
    <submittedName>
        <fullName evidence="2">Uncharacterized protein</fullName>
    </submittedName>
</protein>